<dbReference type="RefSeq" id="WP_114494847.1">
    <property type="nucleotide sequence ID" value="NZ_QPJW01000001.1"/>
</dbReference>
<organism evidence="1 2">
    <name type="scientific">Fontibacillus phaseoli</name>
    <dbReference type="NCBI Taxonomy" id="1416533"/>
    <lineage>
        <taxon>Bacteria</taxon>
        <taxon>Bacillati</taxon>
        <taxon>Bacillota</taxon>
        <taxon>Bacilli</taxon>
        <taxon>Bacillales</taxon>
        <taxon>Paenibacillaceae</taxon>
        <taxon>Fontibacillus</taxon>
    </lineage>
</organism>
<protein>
    <recommendedName>
        <fullName evidence="3">PD(D/E)XK endonuclease domain-containing protein</fullName>
    </recommendedName>
</protein>
<dbReference type="Proteomes" id="UP000253090">
    <property type="component" value="Unassembled WGS sequence"/>
</dbReference>
<sequence length="147" mass="16557">MAHITEIVGQVSEQVARTALVCAGWTVAVPQTRESYDIVACDPVSREWKTFQVKTIKLRSDRRNEMVVYSRKGNGEPYTQPEVDYLIGVLGAKGDEAPRVWVFENSGLTEYWATEASAEKRWIELPLSIQREMYTEQTAAGPVEFAA</sequence>
<name>A0A369BMX5_9BACL</name>
<dbReference type="OrthoDB" id="2365401at2"/>
<comment type="caution">
    <text evidence="1">The sequence shown here is derived from an EMBL/GenBank/DDBJ whole genome shotgun (WGS) entry which is preliminary data.</text>
</comment>
<evidence type="ECO:0000313" key="1">
    <source>
        <dbReference type="EMBL" id="RCX22903.1"/>
    </source>
</evidence>
<dbReference type="Gene3D" id="3.40.1350.10">
    <property type="match status" value="1"/>
</dbReference>
<evidence type="ECO:0008006" key="3">
    <source>
        <dbReference type="Google" id="ProtNLM"/>
    </source>
</evidence>
<evidence type="ECO:0000313" key="2">
    <source>
        <dbReference type="Proteomes" id="UP000253090"/>
    </source>
</evidence>
<dbReference type="GO" id="GO:0003676">
    <property type="term" value="F:nucleic acid binding"/>
    <property type="evidence" value="ECO:0007669"/>
    <property type="project" value="InterPro"/>
</dbReference>
<accession>A0A369BMX5</accession>
<gene>
    <name evidence="1" type="ORF">DFP94_101492</name>
</gene>
<dbReference type="AlphaFoldDB" id="A0A369BMX5"/>
<proteinExistence type="predicted"/>
<dbReference type="InterPro" id="IPR011856">
    <property type="entry name" value="tRNA_endonuc-like_dom_sf"/>
</dbReference>
<dbReference type="EMBL" id="QPJW01000001">
    <property type="protein sequence ID" value="RCX22903.1"/>
    <property type="molecule type" value="Genomic_DNA"/>
</dbReference>
<reference evidence="1 2" key="1">
    <citation type="submission" date="2018-07" db="EMBL/GenBank/DDBJ databases">
        <title>Genomic Encyclopedia of Type Strains, Phase III (KMG-III): the genomes of soil and plant-associated and newly described type strains.</title>
        <authorList>
            <person name="Whitman W."/>
        </authorList>
    </citation>
    <scope>NUCLEOTIDE SEQUENCE [LARGE SCALE GENOMIC DNA]</scope>
    <source>
        <strain evidence="1 2">CECT 8333</strain>
    </source>
</reference>
<keyword evidence="2" id="KW-1185">Reference proteome</keyword>